<protein>
    <recommendedName>
        <fullName evidence="3">Prepilin type IV endopeptidase peptidase domain-containing protein</fullName>
    </recommendedName>
</protein>
<dbReference type="Pfam" id="PF01478">
    <property type="entry name" value="Peptidase_A24"/>
    <property type="match status" value="1"/>
</dbReference>
<keyword evidence="2" id="KW-0472">Membrane</keyword>
<dbReference type="PANTHER" id="PTHR30487:SF0">
    <property type="entry name" value="PREPILIN LEADER PEPTIDASE_N-METHYLTRANSFERASE-RELATED"/>
    <property type="match status" value="1"/>
</dbReference>
<accession>A0A0H3CEG7</accession>
<keyword evidence="5" id="KW-1185">Reference proteome</keyword>
<feature type="domain" description="Prepilin type IV endopeptidase peptidase" evidence="3">
    <location>
        <begin position="77"/>
        <end position="181"/>
    </location>
</feature>
<keyword evidence="2" id="KW-1133">Transmembrane helix</keyword>
<dbReference type="GO" id="GO:0004190">
    <property type="term" value="F:aspartic-type endopeptidase activity"/>
    <property type="evidence" value="ECO:0007669"/>
    <property type="project" value="InterPro"/>
</dbReference>
<keyword evidence="2" id="KW-0812">Transmembrane</keyword>
<reference evidence="4 5" key="1">
    <citation type="journal article" date="2010" name="J. Bacteriol.">
        <title>Complete genome sequence of Enterobacter cloacae subsp. cloacae type strain ATCC 13047.</title>
        <authorList>
            <person name="Ren Y."/>
            <person name="Ren Y."/>
            <person name="Zhou Z."/>
            <person name="Guo X."/>
            <person name="Li Y."/>
            <person name="Feng L."/>
            <person name="Wang L."/>
        </authorList>
    </citation>
    <scope>NUCLEOTIDE SEQUENCE [LARGE SCALE GENOMIC DNA]</scope>
    <source>
        <strain evidence="5">ATCC 13047 / DSM 30054 / NBRC 13535 / NCTC 10005 / WDCM 00083 / NCDC 279-56</strain>
    </source>
</reference>
<evidence type="ECO:0000256" key="2">
    <source>
        <dbReference type="SAM" id="Phobius"/>
    </source>
</evidence>
<dbReference type="EnsemblBacteria" id="ADF59989">
    <property type="protein sequence ID" value="ADF59989"/>
    <property type="gene ID" value="ECL_00423"/>
</dbReference>
<sequence>MTLLTLSMPWPTLGILFPLSLGLFNVMAILVRINLVISGHRNGGSSPVRPAIVWLYAAAVSVMLLAPAPAILRLLSFFLSLFLFRMTLTDALTGLLPREMTVSCLTAGLAAALLHPGFTEHLLSAVTAMLIFGGWRYGSTKIQGRECLGLGDVWLAGAIAAWLGGASGLYALLTGVMFFVLWQLTVRRIREGGPMGPWLCAGAMSVTLLKLYQPLITW</sequence>
<dbReference type="HOGENOM" id="CLU_107509_0_0_6"/>
<dbReference type="Proteomes" id="UP000002363">
    <property type="component" value="Chromosome"/>
</dbReference>
<dbReference type="RefSeq" id="WP_013095163.1">
    <property type="nucleotide sequence ID" value="NC_014121.1"/>
</dbReference>
<evidence type="ECO:0000259" key="3">
    <source>
        <dbReference type="Pfam" id="PF01478"/>
    </source>
</evidence>
<dbReference type="STRING" id="716541.ECL_00423"/>
<dbReference type="InterPro" id="IPR050882">
    <property type="entry name" value="Prepilin_peptidase/N-MTase"/>
</dbReference>
<dbReference type="GO" id="GO:0006465">
    <property type="term" value="P:signal peptide processing"/>
    <property type="evidence" value="ECO:0007669"/>
    <property type="project" value="TreeGrafter"/>
</dbReference>
<organism evidence="4 5">
    <name type="scientific">Enterobacter cloacae subsp. cloacae (strain ATCC 13047 / DSM 30054 / NBRC 13535 / NCTC 10005 / WDCM 00083 / NCDC 279-56)</name>
    <dbReference type="NCBI Taxonomy" id="716541"/>
    <lineage>
        <taxon>Bacteria</taxon>
        <taxon>Pseudomonadati</taxon>
        <taxon>Pseudomonadota</taxon>
        <taxon>Gammaproteobacteria</taxon>
        <taxon>Enterobacterales</taxon>
        <taxon>Enterobacteriaceae</taxon>
        <taxon>Enterobacter</taxon>
        <taxon>Enterobacter cloacae complex</taxon>
    </lineage>
</organism>
<evidence type="ECO:0000313" key="5">
    <source>
        <dbReference type="Proteomes" id="UP000002363"/>
    </source>
</evidence>
<gene>
    <name evidence="4" type="ordered locus">ECL_00423</name>
</gene>
<dbReference type="KEGG" id="enc:ECL_00423"/>
<feature type="transmembrane region" description="Helical" evidence="2">
    <location>
        <begin position="52"/>
        <end position="71"/>
    </location>
</feature>
<dbReference type="EMBL" id="CP001918">
    <property type="protein sequence ID" value="ADF59989.1"/>
    <property type="molecule type" value="Genomic_DNA"/>
</dbReference>
<dbReference type="AlphaFoldDB" id="A0A0H3CEG7"/>
<dbReference type="PATRIC" id="fig|716541.4.peg.707"/>
<dbReference type="OrthoDB" id="6465738at2"/>
<dbReference type="GO" id="GO:0005886">
    <property type="term" value="C:plasma membrane"/>
    <property type="evidence" value="ECO:0007669"/>
    <property type="project" value="TreeGrafter"/>
</dbReference>
<dbReference type="eggNOG" id="COG1989">
    <property type="taxonomic scope" value="Bacteria"/>
</dbReference>
<proteinExistence type="inferred from homology"/>
<dbReference type="InterPro" id="IPR000045">
    <property type="entry name" value="Prepilin_IV_endopep_pep"/>
</dbReference>
<dbReference type="PANTHER" id="PTHR30487">
    <property type="entry name" value="TYPE 4 PREPILIN-LIKE PROTEINS LEADER PEPTIDE-PROCESSING ENZYME"/>
    <property type="match status" value="1"/>
</dbReference>
<feature type="transmembrane region" description="Helical" evidence="2">
    <location>
        <begin position="12"/>
        <end position="31"/>
    </location>
</feature>
<name>A0A0H3CEG7_ENTCC</name>
<evidence type="ECO:0000313" key="4">
    <source>
        <dbReference type="EMBL" id="ADF59989.1"/>
    </source>
</evidence>
<feature type="transmembrane region" description="Helical" evidence="2">
    <location>
        <begin position="153"/>
        <end position="182"/>
    </location>
</feature>
<evidence type="ECO:0000256" key="1">
    <source>
        <dbReference type="ARBA" id="ARBA00005801"/>
    </source>
</evidence>
<comment type="similarity">
    <text evidence="1">Belongs to the peptidase A24 family.</text>
</comment>